<accession>A0ABY4AWV3</accession>
<name>A0ABY4AWV3_9MICO</name>
<organism evidence="1 2">
    <name type="scientific">Agromyces soli</name>
    <dbReference type="NCBI Taxonomy" id="659012"/>
    <lineage>
        <taxon>Bacteria</taxon>
        <taxon>Bacillati</taxon>
        <taxon>Actinomycetota</taxon>
        <taxon>Actinomycetes</taxon>
        <taxon>Micrococcales</taxon>
        <taxon>Microbacteriaceae</taxon>
        <taxon>Agromyces</taxon>
    </lineage>
</organism>
<keyword evidence="2" id="KW-1185">Reference proteome</keyword>
<evidence type="ECO:0000313" key="2">
    <source>
        <dbReference type="Proteomes" id="UP000831304"/>
    </source>
</evidence>
<protein>
    <recommendedName>
        <fullName evidence="3">DUF1330 domain-containing protein</fullName>
    </recommendedName>
</protein>
<dbReference type="EMBL" id="CP094533">
    <property type="protein sequence ID" value="UOE26271.1"/>
    <property type="molecule type" value="Genomic_DNA"/>
</dbReference>
<dbReference type="Proteomes" id="UP000831304">
    <property type="component" value="Chromosome"/>
</dbReference>
<reference evidence="1 2" key="1">
    <citation type="submission" date="2022-03" db="EMBL/GenBank/DDBJ databases">
        <title>Agromyces sp. isolated from the gut of P. brevitarsis seulensis larvae.</title>
        <authorList>
            <person name="Won M."/>
            <person name="Kwon S.-W."/>
        </authorList>
    </citation>
    <scope>NUCLEOTIDE SEQUENCE [LARGE SCALE GENOMIC DNA]</scope>
    <source>
        <strain evidence="1 2">KACC 16215</strain>
    </source>
</reference>
<evidence type="ECO:0000313" key="1">
    <source>
        <dbReference type="EMBL" id="UOE26271.1"/>
    </source>
</evidence>
<sequence length="100" mass="10527">MPTDADATLTLCCLLWAVPGEEAGLGAYEDAVLALVAEHGGEVLSRARGDGASGHPHEVQLFRFAAQAGLDGYLADPRRLALAGERDRVVARTELFPVAL</sequence>
<evidence type="ECO:0008006" key="3">
    <source>
        <dbReference type="Google" id="ProtNLM"/>
    </source>
</evidence>
<proteinExistence type="predicted"/>
<gene>
    <name evidence="1" type="ORF">MTP13_00395</name>
</gene>
<dbReference type="RefSeq" id="WP_243569103.1">
    <property type="nucleotide sequence ID" value="NZ_BAAARD010000005.1"/>
</dbReference>